<evidence type="ECO:0000313" key="2">
    <source>
        <dbReference type="EMBL" id="KAF3333676.1"/>
    </source>
</evidence>
<dbReference type="PANTHER" id="PTHR33883:SF10">
    <property type="entry name" value="WPP DOMAIN-ASSOCIATED PROTEIN"/>
    <property type="match status" value="1"/>
</dbReference>
<evidence type="ECO:0000256" key="1">
    <source>
        <dbReference type="SAM" id="Coils"/>
    </source>
</evidence>
<dbReference type="OrthoDB" id="619142at2759"/>
<sequence>MECSACDSAVSTAPTTPDIREDQHLRNGNGCSSILRDNSLSINSENQFMEDFDTYWDELGDRLSISQTVDDSIMREMVKAVCEEAKEKIASKEREIYLLNSKLNKYKNTDIDVKLPNFAVIDDEITRAVLRLRRGLMEAGLDLCYQAQFEKFRASLEEQIQALKGEVEQEKIDALNSVLNFSFEQINHIFGVLKSVIFENQWEHELQKEVSSIVFRSYFEGFYEEFESKLQEKLGAWKLVLQELNILREELNSISKSLLESDMATASVKVKDHDTTTVAGTDKTLSENEMANLEVYLKHMSKEETIDYFKGEITKMRRQHETAMHERTEELFKLKRDLLKVRNSAPLRKDKDFEYVKQRLPEVIVKLDEVMLKEVKLRVSCADKVEEIRRLEGRINQLVHENRNLKDLVEDTRKSQSLLDEGVIDQIAKLSVETEALKGRIDCLLSENSNLRDLLENTRKVQSLSEEQLLGKIKDLSAEIEDLQVLSEVGTTVNQTVLAEILYGSRCKFEDQKIKSIITEQKLGKEKPSVGIDQEMQKLNEITSVYLGENEKFTIETGSRLAIQNRKIEIIIGDIETLREKLKTQFDSTSDSKREIELTKNRLHEALVLAARYEMELEKQRDLIDRNRKENQTVSSLLLRKEKEGKMVLDFISHFTEKILAEFRECENKLQQSIKSSENRLRTLVSEFGTLVQQFSQSRQNELVFKQLLEIRTSNLAKAEAEVDLLGDEVDALTSLLGKLYIALDHYSPVFVHYPGVMEILKLIKKELQGEI</sequence>
<evidence type="ECO:0000313" key="3">
    <source>
        <dbReference type="Proteomes" id="UP000623129"/>
    </source>
</evidence>
<feature type="coiled-coil region" evidence="1">
    <location>
        <begin position="381"/>
        <end position="415"/>
    </location>
</feature>
<reference evidence="2" key="1">
    <citation type="submission" date="2020-01" db="EMBL/GenBank/DDBJ databases">
        <title>Genome sequence of Kobresia littledalei, the first chromosome-level genome in the family Cyperaceae.</title>
        <authorList>
            <person name="Qu G."/>
        </authorList>
    </citation>
    <scope>NUCLEOTIDE SEQUENCE</scope>
    <source>
        <strain evidence="2">C.B.Clarke</strain>
        <tissue evidence="2">Leaf</tissue>
    </source>
</reference>
<organism evidence="2 3">
    <name type="scientific">Carex littledalei</name>
    <dbReference type="NCBI Taxonomy" id="544730"/>
    <lineage>
        <taxon>Eukaryota</taxon>
        <taxon>Viridiplantae</taxon>
        <taxon>Streptophyta</taxon>
        <taxon>Embryophyta</taxon>
        <taxon>Tracheophyta</taxon>
        <taxon>Spermatophyta</taxon>
        <taxon>Magnoliopsida</taxon>
        <taxon>Liliopsida</taxon>
        <taxon>Poales</taxon>
        <taxon>Cyperaceae</taxon>
        <taxon>Cyperoideae</taxon>
        <taxon>Cariceae</taxon>
        <taxon>Carex</taxon>
        <taxon>Carex subgen. Euthyceras</taxon>
    </lineage>
</organism>
<dbReference type="PANTHER" id="PTHR33883">
    <property type="entry name" value="WPP DOMAIN-ASSOCIATED PROTEIN"/>
    <property type="match status" value="1"/>
</dbReference>
<dbReference type="InterPro" id="IPR037490">
    <property type="entry name" value="WAP"/>
</dbReference>
<gene>
    <name evidence="2" type="ORF">FCM35_KLT01367</name>
</gene>
<dbReference type="Proteomes" id="UP000623129">
    <property type="component" value="Unassembled WGS sequence"/>
</dbReference>
<accession>A0A833R5T9</accession>
<feature type="coiled-coil region" evidence="1">
    <location>
        <begin position="75"/>
        <end position="102"/>
    </location>
</feature>
<name>A0A833R5T9_9POAL</name>
<keyword evidence="3" id="KW-1185">Reference proteome</keyword>
<dbReference type="EMBL" id="SWLB01000010">
    <property type="protein sequence ID" value="KAF3333676.1"/>
    <property type="molecule type" value="Genomic_DNA"/>
</dbReference>
<protein>
    <submittedName>
        <fullName evidence="2">WPP domain-associated protein-like protein</fullName>
    </submittedName>
</protein>
<comment type="caution">
    <text evidence="2">The sequence shown here is derived from an EMBL/GenBank/DDBJ whole genome shotgun (WGS) entry which is preliminary data.</text>
</comment>
<keyword evidence="1" id="KW-0175">Coiled coil</keyword>
<proteinExistence type="predicted"/>
<dbReference type="AlphaFoldDB" id="A0A833R5T9"/>